<evidence type="ECO:0000256" key="1">
    <source>
        <dbReference type="SAM" id="MobiDB-lite"/>
    </source>
</evidence>
<proteinExistence type="predicted"/>
<comment type="caution">
    <text evidence="3">The sequence shown here is derived from an EMBL/GenBank/DDBJ whole genome shotgun (WGS) entry which is preliminary data.</text>
</comment>
<dbReference type="Proteomes" id="UP000663872">
    <property type="component" value="Unassembled WGS sequence"/>
</dbReference>
<protein>
    <submittedName>
        <fullName evidence="3">Uncharacterized protein</fullName>
    </submittedName>
</protein>
<feature type="compositionally biased region" description="Acidic residues" evidence="1">
    <location>
        <begin position="576"/>
        <end position="586"/>
    </location>
</feature>
<dbReference type="Proteomes" id="UP000663848">
    <property type="component" value="Unassembled WGS sequence"/>
</dbReference>
<sequence length="608" mass="68160">MESNQVEMYQIAKAEPSDDKEKVVMRALVGNPNRHKPLAQHSPPIVTTTSDALPPASMYTLEPRNQPISPRVLPRTVQAEVYYMAPQQTQAPPASNNPKIEEDQNQLIHSETVVPIVRQSEPKPIAFLEPQIISEPVLYSIVDGNAAPVYIDQTVPTKKDVPVPILYAITGQSRPPPVDMNATATNVPATTAGNASSLFSLVGSPNMPTQPEVLIPKVSQQSSAHFYTIVGRPSIPLESQQPIQPITKVSQQPSPTLYPIVGSSTLTLPITEQDTPNASPPIEPVTPKSLQPVPISNTIAGNKQMPSENLKENNLTLPVPVKKQINDPILYGVVGDPKMPTSMTIPVKNQPLPAIKQKAPPPPPPQQHSQVPMLFASVGQPGSPTLEDMAAKPKKSSIKETPTSFEGHPKQVNRSPERRTEPEPLLEKIPPIANPKQKREAKPQERIITKSETIFIPFREREPLPRPKRMRATAGKIRHKDFLIPGDDPLHASDYISPYAYHPSKPYRERTYNPRSLPPLRNSSEQKTRVPIYESNYRGEQKHPYNPWTPHSLERYPVNTKRRSRLWDFDQRAQTDTDDNDDDNDQEFNQRKQLYRKIRVRTPWIPVW</sequence>
<name>A0A821K1Y6_9BILA</name>
<evidence type="ECO:0000313" key="3">
    <source>
        <dbReference type="EMBL" id="CAF4729927.1"/>
    </source>
</evidence>
<gene>
    <name evidence="2" type="ORF">GRG538_LOCUS7267</name>
    <name evidence="3" type="ORF">QYT958_LOCUS19510</name>
</gene>
<feature type="region of interest" description="Disordered" evidence="1">
    <location>
        <begin position="500"/>
        <end position="554"/>
    </location>
</feature>
<reference evidence="3" key="1">
    <citation type="submission" date="2021-02" db="EMBL/GenBank/DDBJ databases">
        <authorList>
            <person name="Nowell W R."/>
        </authorList>
    </citation>
    <scope>NUCLEOTIDE SEQUENCE</scope>
</reference>
<dbReference type="AlphaFoldDB" id="A0A821K1Y6"/>
<feature type="region of interest" description="Disordered" evidence="1">
    <location>
        <begin position="1"/>
        <end position="20"/>
    </location>
</feature>
<feature type="region of interest" description="Disordered" evidence="1">
    <location>
        <begin position="567"/>
        <end position="588"/>
    </location>
</feature>
<accession>A0A821K1Y6</accession>
<feature type="region of interest" description="Disordered" evidence="1">
    <location>
        <begin position="376"/>
        <end position="422"/>
    </location>
</feature>
<dbReference type="EMBL" id="CAJOBR010003240">
    <property type="protein sequence ID" value="CAF4729927.1"/>
    <property type="molecule type" value="Genomic_DNA"/>
</dbReference>
<evidence type="ECO:0000313" key="2">
    <source>
        <dbReference type="EMBL" id="CAF3370698.1"/>
    </source>
</evidence>
<evidence type="ECO:0000313" key="4">
    <source>
        <dbReference type="Proteomes" id="UP000663848"/>
    </source>
</evidence>
<organism evidence="3 4">
    <name type="scientific">Rotaria socialis</name>
    <dbReference type="NCBI Taxonomy" id="392032"/>
    <lineage>
        <taxon>Eukaryota</taxon>
        <taxon>Metazoa</taxon>
        <taxon>Spiralia</taxon>
        <taxon>Gnathifera</taxon>
        <taxon>Rotifera</taxon>
        <taxon>Eurotatoria</taxon>
        <taxon>Bdelloidea</taxon>
        <taxon>Philodinida</taxon>
        <taxon>Philodinidae</taxon>
        <taxon>Rotaria</taxon>
    </lineage>
</organism>
<dbReference type="EMBL" id="CAJNYT010000766">
    <property type="protein sequence ID" value="CAF3370698.1"/>
    <property type="molecule type" value="Genomic_DNA"/>
</dbReference>